<name>A0ABS5EWM4_9PROT</name>
<dbReference type="EMBL" id="JAAGBB010000010">
    <property type="protein sequence ID" value="MBR0664700.1"/>
    <property type="molecule type" value="Genomic_DNA"/>
</dbReference>
<evidence type="ECO:0000313" key="2">
    <source>
        <dbReference type="Proteomes" id="UP001196870"/>
    </source>
</evidence>
<evidence type="ECO:0000313" key="1">
    <source>
        <dbReference type="EMBL" id="MBR0664700.1"/>
    </source>
</evidence>
<accession>A0ABS5EWM4</accession>
<reference evidence="2" key="1">
    <citation type="journal article" date="2021" name="Syst. Appl. Microbiol.">
        <title>Roseomonas hellenica sp. nov., isolated from roots of wild-growing Alkanna tinctoria.</title>
        <authorList>
            <person name="Rat A."/>
            <person name="Naranjo H.D."/>
            <person name="Lebbe L."/>
            <person name="Cnockaert M."/>
            <person name="Krigas N."/>
            <person name="Grigoriadou K."/>
            <person name="Maloupa E."/>
            <person name="Willems A."/>
        </authorList>
    </citation>
    <scope>NUCLEOTIDE SEQUENCE [LARGE SCALE GENOMIC DNA]</scope>
    <source>
        <strain evidence="2">LMG 31523</strain>
    </source>
</reference>
<comment type="caution">
    <text evidence="1">The sequence shown here is derived from an EMBL/GenBank/DDBJ whole genome shotgun (WGS) entry which is preliminary data.</text>
</comment>
<protein>
    <submittedName>
        <fullName evidence="1">Uncharacterized protein</fullName>
    </submittedName>
</protein>
<organism evidence="1 2">
    <name type="scientific">Plastoroseomonas hellenica</name>
    <dbReference type="NCBI Taxonomy" id="2687306"/>
    <lineage>
        <taxon>Bacteria</taxon>
        <taxon>Pseudomonadati</taxon>
        <taxon>Pseudomonadota</taxon>
        <taxon>Alphaproteobacteria</taxon>
        <taxon>Acetobacterales</taxon>
        <taxon>Acetobacteraceae</taxon>
        <taxon>Plastoroseomonas</taxon>
    </lineage>
</organism>
<dbReference type="Proteomes" id="UP001196870">
    <property type="component" value="Unassembled WGS sequence"/>
</dbReference>
<proteinExistence type="predicted"/>
<gene>
    <name evidence="1" type="ORF">GXW71_10085</name>
</gene>
<sequence length="162" mass="17367">MADNLARTFALDGVDMTAIREAMEQHVIQTAEVLQGALNERAMAMHLQRIVGAYVGSAYGAGSFYTQKVTVARDETTKIANDHRDEDRDGVLGFESKAARARQFAAEMGLQAAALLAAADGAVHAYEHVVGEAWKPYQSSGTDSSRTVTRRAATEEMAAFGG</sequence>
<keyword evidence="2" id="KW-1185">Reference proteome</keyword>